<reference evidence="1 2" key="1">
    <citation type="journal article" date="2016" name="Nat. Commun.">
        <title>Ectomycorrhizal ecology is imprinted in the genome of the dominant symbiotic fungus Cenococcum geophilum.</title>
        <authorList>
            <consortium name="DOE Joint Genome Institute"/>
            <person name="Peter M."/>
            <person name="Kohler A."/>
            <person name="Ohm R.A."/>
            <person name="Kuo A."/>
            <person name="Krutzmann J."/>
            <person name="Morin E."/>
            <person name="Arend M."/>
            <person name="Barry K.W."/>
            <person name="Binder M."/>
            <person name="Choi C."/>
            <person name="Clum A."/>
            <person name="Copeland A."/>
            <person name="Grisel N."/>
            <person name="Haridas S."/>
            <person name="Kipfer T."/>
            <person name="LaButti K."/>
            <person name="Lindquist E."/>
            <person name="Lipzen A."/>
            <person name="Maire R."/>
            <person name="Meier B."/>
            <person name="Mihaltcheva S."/>
            <person name="Molinier V."/>
            <person name="Murat C."/>
            <person name="Poggeler S."/>
            <person name="Quandt C.A."/>
            <person name="Sperisen C."/>
            <person name="Tritt A."/>
            <person name="Tisserant E."/>
            <person name="Crous P.W."/>
            <person name="Henrissat B."/>
            <person name="Nehls U."/>
            <person name="Egli S."/>
            <person name="Spatafora J.W."/>
            <person name="Grigoriev I.V."/>
            <person name="Martin F.M."/>
        </authorList>
    </citation>
    <scope>NUCLEOTIDE SEQUENCE [LARGE SCALE GENOMIC DNA]</scope>
    <source>
        <strain evidence="1 2">1.58</strain>
    </source>
</reference>
<evidence type="ECO:0000313" key="1">
    <source>
        <dbReference type="EMBL" id="OCK88382.1"/>
    </source>
</evidence>
<accession>A0ACC8EPN6</accession>
<dbReference type="Proteomes" id="UP000250078">
    <property type="component" value="Unassembled WGS sequence"/>
</dbReference>
<protein>
    <submittedName>
        <fullName evidence="1">Uncharacterized protein</fullName>
    </submittedName>
</protein>
<organism evidence="1 2">
    <name type="scientific">Cenococcum geophilum 1.58</name>
    <dbReference type="NCBI Taxonomy" id="794803"/>
    <lineage>
        <taxon>Eukaryota</taxon>
        <taxon>Fungi</taxon>
        <taxon>Dikarya</taxon>
        <taxon>Ascomycota</taxon>
        <taxon>Pezizomycotina</taxon>
        <taxon>Dothideomycetes</taxon>
        <taxon>Pleosporomycetidae</taxon>
        <taxon>Gloniales</taxon>
        <taxon>Gloniaceae</taxon>
        <taxon>Cenococcum</taxon>
    </lineage>
</organism>
<evidence type="ECO:0000313" key="2">
    <source>
        <dbReference type="Proteomes" id="UP000250078"/>
    </source>
</evidence>
<name>A0ACC8EPN6_9PEZI</name>
<gene>
    <name evidence="1" type="ORF">K441DRAFT_621297</name>
</gene>
<sequence>MKPRILPHLLSYGVTTIFAEPLALYSPGNGQTNFVLAAALTGSEGCSALQKGSIQSGFYEMNDLFTAASVMSAVRLDWDSDSITDYFGQAQRLQPFKDMVQQNLLHAHVYSYIHGAEASNPDIHVRCDDPYKVCGSCSVGQGEYLAYNIGNEPHINFCPSYFRLGELSAIVNEVTGNKTLKEDMDAYYNRGTFLSSTTAWARQVMHISVVGTAALESKNLNGSSSISHIPMGNSFLAGVKSSVPQPNNLRYAYGALRAKWIAALSLQEPYDAPNNPENYAMYAQARYLEKTRNIYPRNPVLDLTSQSALLADEKLQDSANPKYGCFNRPDVVTADGRTNGTTVMKSAGSRFDLTSPHKSGEAFFALFWALALISMAC</sequence>
<keyword evidence="2" id="KW-1185">Reference proteome</keyword>
<proteinExistence type="predicted"/>
<dbReference type="EMBL" id="KV748243">
    <property type="protein sequence ID" value="OCK88382.1"/>
    <property type="molecule type" value="Genomic_DNA"/>
</dbReference>